<sequence>MFGQSVTNAVNGPVAGRVVSTLIGASRPTGAGPIGVGPIGAGPISVGRIAAGPVAIGRIAAGAIATCGAIAVGLISMDSAFAADVSAPSGAPVAVVYAPTRGGAVSMDGDSRVAIARDGLTRIYAEISGVPLPNAPVELDYFDVEAGLTRETALFPDGSRATVSTSLDSLPSFAITDDHREILGYDCRKATTEIRSNRIEVWFTSEPGFVASPSIRLYMEGAAILAIDQNGTSGYEATRIVTTAEELAAISSDEPAPFAPESWGDEVDNAEYRRLVTESYVTRVTVFDQEQIS</sequence>
<evidence type="ECO:0000313" key="2">
    <source>
        <dbReference type="Proteomes" id="UP000739538"/>
    </source>
</evidence>
<dbReference type="EMBL" id="JAGQHS010000237">
    <property type="protein sequence ID" value="MCA9758962.1"/>
    <property type="molecule type" value="Genomic_DNA"/>
</dbReference>
<proteinExistence type="predicted"/>
<organism evidence="1 2">
    <name type="scientific">Eiseniibacteriota bacterium</name>
    <dbReference type="NCBI Taxonomy" id="2212470"/>
    <lineage>
        <taxon>Bacteria</taxon>
        <taxon>Candidatus Eiseniibacteriota</taxon>
    </lineage>
</organism>
<accession>A0A956SFN0</accession>
<gene>
    <name evidence="1" type="ORF">KDA27_24415</name>
</gene>
<evidence type="ECO:0000313" key="1">
    <source>
        <dbReference type="EMBL" id="MCA9758962.1"/>
    </source>
</evidence>
<dbReference type="Proteomes" id="UP000739538">
    <property type="component" value="Unassembled WGS sequence"/>
</dbReference>
<comment type="caution">
    <text evidence="1">The sequence shown here is derived from an EMBL/GenBank/DDBJ whole genome shotgun (WGS) entry which is preliminary data.</text>
</comment>
<dbReference type="AlphaFoldDB" id="A0A956SFN0"/>
<name>A0A956SFN0_UNCEI</name>
<feature type="non-terminal residue" evidence="1">
    <location>
        <position position="293"/>
    </location>
</feature>
<dbReference type="Pfam" id="PF22252">
    <property type="entry name" value="PNGase_F-II_N"/>
    <property type="match status" value="1"/>
</dbReference>
<protein>
    <submittedName>
        <fullName evidence="1">Uncharacterized protein</fullName>
    </submittedName>
</protein>
<reference evidence="1" key="2">
    <citation type="journal article" date="2021" name="Microbiome">
        <title>Successional dynamics and alternative stable states in a saline activated sludge microbial community over 9 years.</title>
        <authorList>
            <person name="Wang Y."/>
            <person name="Ye J."/>
            <person name="Ju F."/>
            <person name="Liu L."/>
            <person name="Boyd J.A."/>
            <person name="Deng Y."/>
            <person name="Parks D.H."/>
            <person name="Jiang X."/>
            <person name="Yin X."/>
            <person name="Woodcroft B.J."/>
            <person name="Tyson G.W."/>
            <person name="Hugenholtz P."/>
            <person name="Polz M.F."/>
            <person name="Zhang T."/>
        </authorList>
    </citation>
    <scope>NUCLEOTIDE SEQUENCE</scope>
    <source>
        <strain evidence="1">HKST-UBA02</strain>
    </source>
</reference>
<reference evidence="1" key="1">
    <citation type="submission" date="2020-04" db="EMBL/GenBank/DDBJ databases">
        <authorList>
            <person name="Zhang T."/>
        </authorList>
    </citation>
    <scope>NUCLEOTIDE SEQUENCE</scope>
    <source>
        <strain evidence="1">HKST-UBA02</strain>
    </source>
</reference>